<dbReference type="CDD" id="cd06259">
    <property type="entry name" value="YdcF-like"/>
    <property type="match status" value="1"/>
</dbReference>
<dbReference type="GO" id="GO:0005886">
    <property type="term" value="C:plasma membrane"/>
    <property type="evidence" value="ECO:0007669"/>
    <property type="project" value="TreeGrafter"/>
</dbReference>
<dbReference type="InterPro" id="IPR003848">
    <property type="entry name" value="DUF218"/>
</dbReference>
<dbReference type="Pfam" id="PF02698">
    <property type="entry name" value="DUF218"/>
    <property type="match status" value="1"/>
</dbReference>
<dbReference type="AlphaFoldDB" id="A0A0S6UAG8"/>
<gene>
    <name evidence="3" type="ORF">CBO05C_2945</name>
</gene>
<feature type="transmembrane region" description="Helical" evidence="1">
    <location>
        <begin position="126"/>
        <end position="154"/>
    </location>
</feature>
<evidence type="ECO:0000259" key="2">
    <source>
        <dbReference type="Pfam" id="PF02698"/>
    </source>
</evidence>
<protein>
    <recommendedName>
        <fullName evidence="2">DUF218 domain-containing protein</fullName>
    </recommendedName>
</protein>
<feature type="transmembrane region" description="Helical" evidence="1">
    <location>
        <begin position="324"/>
        <end position="347"/>
    </location>
</feature>
<dbReference type="InterPro" id="IPR051599">
    <property type="entry name" value="Cell_Envelope_Assoc"/>
</dbReference>
<keyword evidence="1" id="KW-0812">Transmembrane</keyword>
<dbReference type="InterPro" id="IPR014729">
    <property type="entry name" value="Rossmann-like_a/b/a_fold"/>
</dbReference>
<dbReference type="GO" id="GO:0043164">
    <property type="term" value="P:Gram-negative-bacterium-type cell wall biogenesis"/>
    <property type="evidence" value="ECO:0007669"/>
    <property type="project" value="TreeGrafter"/>
</dbReference>
<dbReference type="GO" id="GO:0000270">
    <property type="term" value="P:peptidoglycan metabolic process"/>
    <property type="evidence" value="ECO:0007669"/>
    <property type="project" value="TreeGrafter"/>
</dbReference>
<dbReference type="Proteomes" id="UP000054164">
    <property type="component" value="Unassembled WGS sequence"/>
</dbReference>
<feature type="domain" description="DUF218" evidence="2">
    <location>
        <begin position="165"/>
        <end position="316"/>
    </location>
</feature>
<feature type="transmembrane region" description="Helical" evidence="1">
    <location>
        <begin position="26"/>
        <end position="46"/>
    </location>
</feature>
<feature type="transmembrane region" description="Helical" evidence="1">
    <location>
        <begin position="58"/>
        <end position="82"/>
    </location>
</feature>
<sequence>MYFLLLIFIALTVGFFAMLCREPRTLWIGIVFLLWVGSIFVFLGILGETHEIKMLITAIIIIIAVIIAGLPLYLLSFIFILIKSGYKLIKREGARVTNFLSLSLGIFIILWTWFTPNIIRAVTNPILRGIIAFITFLITYFFMMMFIFAISAAINTYMPKRKKYDYIIVLGSGLIGDRVPPLLASRIDKGIEIYKKQLEKGHLAKIIFTGAKGADEKVSEGLAMWKYAKDKGIPIEHMIIEDQAVNTYENLSNSKKLLEEDYGIREKQYRCIVVTNNFHLFRSLIWARIVGLECDGAGSKTKLYFSLNALIREYIGVMYIYKKINIIIISLAFLFSILMTIIDFYFVRPFL</sequence>
<dbReference type="FunFam" id="3.40.50.620:FF:000150">
    <property type="entry name" value="Integral membrane protein"/>
    <property type="match status" value="1"/>
</dbReference>
<keyword evidence="1" id="KW-1133">Transmembrane helix</keyword>
<dbReference type="PANTHER" id="PTHR30336">
    <property type="entry name" value="INNER MEMBRANE PROTEIN, PROBABLE PERMEASE"/>
    <property type="match status" value="1"/>
</dbReference>
<organism evidence="3">
    <name type="scientific">Clostridium botulinum B str. Osaka05</name>
    <dbReference type="NCBI Taxonomy" id="1407017"/>
    <lineage>
        <taxon>Bacteria</taxon>
        <taxon>Bacillati</taxon>
        <taxon>Bacillota</taxon>
        <taxon>Clostridia</taxon>
        <taxon>Eubacteriales</taxon>
        <taxon>Clostridiaceae</taxon>
        <taxon>Clostridium</taxon>
    </lineage>
</organism>
<dbReference type="HOGENOM" id="CLU_051474_2_0_9"/>
<dbReference type="PANTHER" id="PTHR30336:SF18">
    <property type="entry name" value="MEMBRANE PROTEIN"/>
    <property type="match status" value="1"/>
</dbReference>
<dbReference type="EMBL" id="DF384213">
    <property type="protein sequence ID" value="GAE03255.1"/>
    <property type="molecule type" value="Genomic_DNA"/>
</dbReference>
<keyword evidence="1" id="KW-0472">Membrane</keyword>
<name>A0A0S6UAG8_CLOBO</name>
<accession>A0A0S6UAG8</accession>
<proteinExistence type="predicted"/>
<reference evidence="3" key="1">
    <citation type="submission" date="2013-10" db="EMBL/GenBank/DDBJ databases">
        <title>Draft genome sequence of Clostridium botulinum type B strain Osaka05.</title>
        <authorList>
            <person name="Sakaguchi Y."/>
            <person name="Hosomi K."/>
            <person name="Uchiyama J."/>
            <person name="Ogura Y."/>
            <person name="Sakaguchi M."/>
            <person name="Kohda T."/>
            <person name="Mukamoto M."/>
            <person name="Misawa N."/>
            <person name="Matsuzaki S."/>
            <person name="Hayashi T."/>
            <person name="Kozaki S."/>
        </authorList>
    </citation>
    <scope>NUCLEOTIDE SEQUENCE</scope>
    <source>
        <strain evidence="3">Osaka05</strain>
    </source>
</reference>
<evidence type="ECO:0000313" key="3">
    <source>
        <dbReference type="EMBL" id="GAE03255.1"/>
    </source>
</evidence>
<dbReference type="RefSeq" id="WP_030036179.1">
    <property type="nucleotide sequence ID" value="NZ_DF384213.1"/>
</dbReference>
<evidence type="ECO:0000256" key="1">
    <source>
        <dbReference type="SAM" id="Phobius"/>
    </source>
</evidence>
<feature type="transmembrane region" description="Helical" evidence="1">
    <location>
        <begin position="94"/>
        <end position="114"/>
    </location>
</feature>
<dbReference type="Gene3D" id="3.40.50.620">
    <property type="entry name" value="HUPs"/>
    <property type="match status" value="1"/>
</dbReference>